<dbReference type="PROSITE" id="PS52027">
    <property type="entry name" value="ZF_C2HC_C3H"/>
    <property type="match status" value="1"/>
</dbReference>
<feature type="compositionally biased region" description="Polar residues" evidence="6">
    <location>
        <begin position="176"/>
        <end position="216"/>
    </location>
</feature>
<dbReference type="GO" id="GO:0008270">
    <property type="term" value="F:zinc ion binding"/>
    <property type="evidence" value="ECO:0007669"/>
    <property type="project" value="UniProtKB-KW"/>
</dbReference>
<proteinExistence type="predicted"/>
<feature type="compositionally biased region" description="Low complexity" evidence="6">
    <location>
        <begin position="328"/>
        <end position="345"/>
    </location>
</feature>
<keyword evidence="9" id="KW-1185">Reference proteome</keyword>
<organism evidence="8 9">
    <name type="scientific">Coccomyxa viridis</name>
    <dbReference type="NCBI Taxonomy" id="1274662"/>
    <lineage>
        <taxon>Eukaryota</taxon>
        <taxon>Viridiplantae</taxon>
        <taxon>Chlorophyta</taxon>
        <taxon>core chlorophytes</taxon>
        <taxon>Trebouxiophyceae</taxon>
        <taxon>Trebouxiophyceae incertae sedis</taxon>
        <taxon>Coccomyxaceae</taxon>
        <taxon>Coccomyxa</taxon>
    </lineage>
</organism>
<keyword evidence="1" id="KW-0479">Metal-binding</keyword>
<gene>
    <name evidence="8" type="ORF">CVIRNUC_001513</name>
</gene>
<feature type="region of interest" description="Disordered" evidence="6">
    <location>
        <begin position="19"/>
        <end position="39"/>
    </location>
</feature>
<dbReference type="PANTHER" id="PTHR13555:SF36">
    <property type="entry name" value="ZINC FINGER C2HC DOMAIN-CONTAINING PROTEIN 1B"/>
    <property type="match status" value="1"/>
</dbReference>
<evidence type="ECO:0000313" key="9">
    <source>
        <dbReference type="Proteomes" id="UP001314263"/>
    </source>
</evidence>
<keyword evidence="3 5" id="KW-0863">Zinc-finger</keyword>
<evidence type="ECO:0000256" key="6">
    <source>
        <dbReference type="SAM" id="MobiDB-lite"/>
    </source>
</evidence>
<dbReference type="AlphaFoldDB" id="A0AAV1HTU5"/>
<evidence type="ECO:0000256" key="3">
    <source>
        <dbReference type="ARBA" id="ARBA00022771"/>
    </source>
</evidence>
<feature type="domain" description="C2HC/C3H-type" evidence="7">
    <location>
        <begin position="380"/>
        <end position="409"/>
    </location>
</feature>
<dbReference type="InterPro" id="IPR049899">
    <property type="entry name" value="Znf_C2HC_C3H"/>
</dbReference>
<dbReference type="Pfam" id="PF13913">
    <property type="entry name" value="zf-C2HC_2"/>
    <property type="match status" value="1"/>
</dbReference>
<dbReference type="Gene3D" id="3.30.160.60">
    <property type="entry name" value="Classic Zinc Finger"/>
    <property type="match status" value="1"/>
</dbReference>
<dbReference type="InterPro" id="IPR026319">
    <property type="entry name" value="ZC2HC1A/B-like"/>
</dbReference>
<dbReference type="PANTHER" id="PTHR13555">
    <property type="entry name" value="C2H2 ZINC FINGER CGI-62-RELATED"/>
    <property type="match status" value="1"/>
</dbReference>
<comment type="caution">
    <text evidence="8">The sequence shown here is derived from an EMBL/GenBank/DDBJ whole genome shotgun (WGS) entry which is preliminary data.</text>
</comment>
<dbReference type="Proteomes" id="UP001314263">
    <property type="component" value="Unassembled WGS sequence"/>
</dbReference>
<reference evidence="8 9" key="1">
    <citation type="submission" date="2023-10" db="EMBL/GenBank/DDBJ databases">
        <authorList>
            <person name="Maclean D."/>
            <person name="Macfadyen A."/>
        </authorList>
    </citation>
    <scope>NUCLEOTIDE SEQUENCE [LARGE SCALE GENOMIC DNA]</scope>
</reference>
<evidence type="ECO:0000256" key="4">
    <source>
        <dbReference type="ARBA" id="ARBA00022833"/>
    </source>
</evidence>
<keyword evidence="2" id="KW-0677">Repeat</keyword>
<evidence type="ECO:0000313" key="8">
    <source>
        <dbReference type="EMBL" id="CAK0743993.1"/>
    </source>
</evidence>
<keyword evidence="4" id="KW-0862">Zinc</keyword>
<evidence type="ECO:0000256" key="2">
    <source>
        <dbReference type="ARBA" id="ARBA00022737"/>
    </source>
</evidence>
<sequence>MAMERASFKSIKRRLSSLSLRPKSSKSKSLSASEDTGEGADLIKAGVLENYEAGKSESLPEDSGTIAPLINGIRDIIDDQFPMPSARHVPQDLQRRLSALPSMHGSQAIDAPLSNQQAAEGKHADVLVVDERLGTAEKDNGHRRPDSNSIASASILETHAVLPSDNSLTWQLPQTTESTWQRTPGGSRPQSRAPTSSGARVQSGTLQKPRSATSGRGASRADHTTALRSAQGIRSPSAGPAQVLRLADSRQDTPDSHSEGNTRSRGMQGGAPSHSRQSLAKLQRRVSERRSSQASRQDAGAAMQTGSSPEAWRTTPAQQRKPRPRPTPAAEKAAPAEAGSGKASKWQAQSAQLRLAMQANRGGSQGIAAAALLAETHQASLVPCPHCGRSFSETAAERHIPKCQDTIHKPIRLLAGGGTGAHQRVLRGTG</sequence>
<evidence type="ECO:0000259" key="7">
    <source>
        <dbReference type="PROSITE" id="PS52027"/>
    </source>
</evidence>
<feature type="compositionally biased region" description="Basic and acidic residues" evidence="6">
    <location>
        <begin position="247"/>
        <end position="262"/>
    </location>
</feature>
<dbReference type="EMBL" id="CAUYUE010000002">
    <property type="protein sequence ID" value="CAK0743993.1"/>
    <property type="molecule type" value="Genomic_DNA"/>
</dbReference>
<name>A0AAV1HTU5_9CHLO</name>
<feature type="compositionally biased region" description="Low complexity" evidence="6">
    <location>
        <begin position="19"/>
        <end position="33"/>
    </location>
</feature>
<protein>
    <recommendedName>
        <fullName evidence="7">C2HC/C3H-type domain-containing protein</fullName>
    </recommendedName>
</protein>
<feature type="region of interest" description="Disordered" evidence="6">
    <location>
        <begin position="176"/>
        <end position="346"/>
    </location>
</feature>
<evidence type="ECO:0000256" key="1">
    <source>
        <dbReference type="ARBA" id="ARBA00022723"/>
    </source>
</evidence>
<accession>A0AAV1HTU5</accession>
<evidence type="ECO:0000256" key="5">
    <source>
        <dbReference type="PROSITE-ProRule" id="PRU01371"/>
    </source>
</evidence>